<protein>
    <recommendedName>
        <fullName evidence="6">Small ribosomal subunit protein uS17</fullName>
    </recommendedName>
</protein>
<accession>A0A518EWF2</accession>
<dbReference type="SUPFAM" id="SSF50249">
    <property type="entry name" value="Nucleic acid-binding proteins"/>
    <property type="match status" value="1"/>
</dbReference>
<dbReference type="EMBL" id="CP036434">
    <property type="protein sequence ID" value="QDV08408.1"/>
    <property type="molecule type" value="Genomic_DNA"/>
</dbReference>
<dbReference type="InterPro" id="IPR012340">
    <property type="entry name" value="NA-bd_OB-fold"/>
</dbReference>
<dbReference type="GO" id="GO:0022627">
    <property type="term" value="C:cytosolic small ribosomal subunit"/>
    <property type="evidence" value="ECO:0007669"/>
    <property type="project" value="UniProtKB-UniRule"/>
</dbReference>
<reference evidence="8 9" key="1">
    <citation type="submission" date="2019-02" db="EMBL/GenBank/DDBJ databases">
        <title>Deep-cultivation of Planctomycetes and their phenomic and genomic characterization uncovers novel biology.</title>
        <authorList>
            <person name="Wiegand S."/>
            <person name="Jogler M."/>
            <person name="Boedeker C."/>
            <person name="Pinto D."/>
            <person name="Vollmers J."/>
            <person name="Rivas-Marin E."/>
            <person name="Kohn T."/>
            <person name="Peeters S.H."/>
            <person name="Heuer A."/>
            <person name="Rast P."/>
            <person name="Oberbeckmann S."/>
            <person name="Bunk B."/>
            <person name="Jeske O."/>
            <person name="Meyerdierks A."/>
            <person name="Storesund J.E."/>
            <person name="Kallscheuer N."/>
            <person name="Luecker S."/>
            <person name="Lage O.M."/>
            <person name="Pohl T."/>
            <person name="Merkel B.J."/>
            <person name="Hornburger P."/>
            <person name="Mueller R.-W."/>
            <person name="Bruemmer F."/>
            <person name="Labrenz M."/>
            <person name="Spormann A.M."/>
            <person name="Op den Camp H."/>
            <person name="Overmann J."/>
            <person name="Amann R."/>
            <person name="Jetten M.S.M."/>
            <person name="Mascher T."/>
            <person name="Medema M.H."/>
            <person name="Devos D.P."/>
            <person name="Kaster A.-K."/>
            <person name="Ovreas L."/>
            <person name="Rohde M."/>
            <person name="Galperin M.Y."/>
            <person name="Jogler C."/>
        </authorList>
    </citation>
    <scope>NUCLEOTIDE SEQUENCE [LARGE SCALE GENOMIC DNA]</scope>
    <source>
        <strain evidence="8 9">Poly30</strain>
    </source>
</reference>
<evidence type="ECO:0000256" key="7">
    <source>
        <dbReference type="SAM" id="MobiDB-lite"/>
    </source>
</evidence>
<keyword evidence="5 6" id="KW-0687">Ribonucleoprotein</keyword>
<comment type="subunit">
    <text evidence="6">Part of the 30S ribosomal subunit.</text>
</comment>
<evidence type="ECO:0000256" key="5">
    <source>
        <dbReference type="ARBA" id="ARBA00023274"/>
    </source>
</evidence>
<keyword evidence="2 6" id="KW-0699">rRNA-binding</keyword>
<dbReference type="RefSeq" id="WP_145201016.1">
    <property type="nucleotide sequence ID" value="NZ_CP036434.1"/>
</dbReference>
<dbReference type="Gene3D" id="2.40.50.140">
    <property type="entry name" value="Nucleic acid-binding proteins"/>
    <property type="match status" value="1"/>
</dbReference>
<dbReference type="GO" id="GO:0019843">
    <property type="term" value="F:rRNA binding"/>
    <property type="evidence" value="ECO:0007669"/>
    <property type="project" value="UniProtKB-UniRule"/>
</dbReference>
<dbReference type="GO" id="GO:0003735">
    <property type="term" value="F:structural constituent of ribosome"/>
    <property type="evidence" value="ECO:0007669"/>
    <property type="project" value="UniProtKB-UniRule"/>
</dbReference>
<dbReference type="AlphaFoldDB" id="A0A518EWF2"/>
<dbReference type="PRINTS" id="PR00973">
    <property type="entry name" value="RIBOSOMALS17"/>
</dbReference>
<evidence type="ECO:0000256" key="4">
    <source>
        <dbReference type="ARBA" id="ARBA00022980"/>
    </source>
</evidence>
<sequence length="122" mass="13683">MTTSTENNGVERASRRVVQGIVSGNGSDKTIAVRIERMFKHPKYKKYIRRHSKVHAHDETNEAQVGDRVELMECRPMSKTKRYRLTRVVERPSLPDGALRPTEVQDAATADAMGDASGEDNS</sequence>
<dbReference type="InterPro" id="IPR019984">
    <property type="entry name" value="Ribosomal_uS17_bact/chlr"/>
</dbReference>
<proteinExistence type="inferred from homology"/>
<dbReference type="NCBIfam" id="NF004123">
    <property type="entry name" value="PRK05610.1"/>
    <property type="match status" value="1"/>
</dbReference>
<organism evidence="8 9">
    <name type="scientific">Saltatorellus ferox</name>
    <dbReference type="NCBI Taxonomy" id="2528018"/>
    <lineage>
        <taxon>Bacteria</taxon>
        <taxon>Pseudomonadati</taxon>
        <taxon>Planctomycetota</taxon>
        <taxon>Planctomycetia</taxon>
        <taxon>Planctomycetia incertae sedis</taxon>
        <taxon>Saltatorellus</taxon>
    </lineage>
</organism>
<name>A0A518EWF2_9BACT</name>
<keyword evidence="9" id="KW-1185">Reference proteome</keyword>
<dbReference type="OrthoDB" id="9811714at2"/>
<dbReference type="HAMAP" id="MF_01345_B">
    <property type="entry name" value="Ribosomal_uS17_B"/>
    <property type="match status" value="1"/>
</dbReference>
<evidence type="ECO:0000313" key="8">
    <source>
        <dbReference type="EMBL" id="QDV08408.1"/>
    </source>
</evidence>
<comment type="similarity">
    <text evidence="1 6">Belongs to the universal ribosomal protein uS17 family.</text>
</comment>
<dbReference type="PANTHER" id="PTHR10744">
    <property type="entry name" value="40S RIBOSOMAL PROTEIN S11 FAMILY MEMBER"/>
    <property type="match status" value="1"/>
</dbReference>
<evidence type="ECO:0000256" key="3">
    <source>
        <dbReference type="ARBA" id="ARBA00022884"/>
    </source>
</evidence>
<dbReference type="InterPro" id="IPR000266">
    <property type="entry name" value="Ribosomal_uS17"/>
</dbReference>
<keyword evidence="3 6" id="KW-0694">RNA-binding</keyword>
<comment type="function">
    <text evidence="6">One of the primary rRNA binding proteins, it binds specifically to the 5'-end of 16S ribosomal RNA.</text>
</comment>
<evidence type="ECO:0000256" key="6">
    <source>
        <dbReference type="HAMAP-Rule" id="MF_01345"/>
    </source>
</evidence>
<keyword evidence="4 6" id="KW-0689">Ribosomal protein</keyword>
<dbReference type="Proteomes" id="UP000320390">
    <property type="component" value="Chromosome"/>
</dbReference>
<dbReference type="PANTHER" id="PTHR10744:SF1">
    <property type="entry name" value="SMALL RIBOSOMAL SUBUNIT PROTEIN US17M"/>
    <property type="match status" value="1"/>
</dbReference>
<evidence type="ECO:0000313" key="9">
    <source>
        <dbReference type="Proteomes" id="UP000320390"/>
    </source>
</evidence>
<dbReference type="GO" id="GO:0006412">
    <property type="term" value="P:translation"/>
    <property type="evidence" value="ECO:0007669"/>
    <property type="project" value="UniProtKB-UniRule"/>
</dbReference>
<gene>
    <name evidence="6 8" type="primary">rpsQ</name>
    <name evidence="8" type="ORF">Poly30_39510</name>
</gene>
<dbReference type="CDD" id="cd00364">
    <property type="entry name" value="Ribosomal_uS17"/>
    <property type="match status" value="1"/>
</dbReference>
<dbReference type="Pfam" id="PF00366">
    <property type="entry name" value="Ribosomal_S17"/>
    <property type="match status" value="1"/>
</dbReference>
<evidence type="ECO:0000256" key="1">
    <source>
        <dbReference type="ARBA" id="ARBA00010254"/>
    </source>
</evidence>
<dbReference type="NCBIfam" id="TIGR03635">
    <property type="entry name" value="uS17_bact"/>
    <property type="match status" value="1"/>
</dbReference>
<feature type="region of interest" description="Disordered" evidence="7">
    <location>
        <begin position="91"/>
        <end position="122"/>
    </location>
</feature>
<evidence type="ECO:0000256" key="2">
    <source>
        <dbReference type="ARBA" id="ARBA00022730"/>
    </source>
</evidence>